<sequence>MERGRRLRVVGRGKGVQELEVRLTRGVEELQRETTFKGELTQGRESELCCLS</sequence>
<protein>
    <submittedName>
        <fullName evidence="1">Uncharacterized protein</fullName>
    </submittedName>
</protein>
<evidence type="ECO:0000313" key="2">
    <source>
        <dbReference type="Proteomes" id="UP000327013"/>
    </source>
</evidence>
<keyword evidence="2" id="KW-1185">Reference proteome</keyword>
<reference evidence="1 2" key="1">
    <citation type="submission" date="2019-06" db="EMBL/GenBank/DDBJ databases">
        <title>A chromosomal-level reference genome of Carpinus fangiana (Coryloideae, Betulaceae).</title>
        <authorList>
            <person name="Yang X."/>
            <person name="Wang Z."/>
            <person name="Zhang L."/>
            <person name="Hao G."/>
            <person name="Liu J."/>
            <person name="Yang Y."/>
        </authorList>
    </citation>
    <scope>NUCLEOTIDE SEQUENCE [LARGE SCALE GENOMIC DNA]</scope>
    <source>
        <strain evidence="1">Cfa_2016G</strain>
        <tissue evidence="1">Leaf</tissue>
    </source>
</reference>
<dbReference type="AlphaFoldDB" id="A0A5N6RYG2"/>
<dbReference type="EMBL" id="CM017328">
    <property type="protein sequence ID" value="KAE8125944.1"/>
    <property type="molecule type" value="Genomic_DNA"/>
</dbReference>
<name>A0A5N6RYG2_9ROSI</name>
<organism evidence="1 2">
    <name type="scientific">Carpinus fangiana</name>
    <dbReference type="NCBI Taxonomy" id="176857"/>
    <lineage>
        <taxon>Eukaryota</taxon>
        <taxon>Viridiplantae</taxon>
        <taxon>Streptophyta</taxon>
        <taxon>Embryophyta</taxon>
        <taxon>Tracheophyta</taxon>
        <taxon>Spermatophyta</taxon>
        <taxon>Magnoliopsida</taxon>
        <taxon>eudicotyledons</taxon>
        <taxon>Gunneridae</taxon>
        <taxon>Pentapetalae</taxon>
        <taxon>rosids</taxon>
        <taxon>fabids</taxon>
        <taxon>Fagales</taxon>
        <taxon>Betulaceae</taxon>
        <taxon>Carpinus</taxon>
    </lineage>
</organism>
<gene>
    <name evidence="1" type="ORF">FH972_020704</name>
</gene>
<dbReference type="Proteomes" id="UP000327013">
    <property type="component" value="Chromosome 8"/>
</dbReference>
<accession>A0A5N6RYG2</accession>
<evidence type="ECO:0000313" key="1">
    <source>
        <dbReference type="EMBL" id="KAE8125944.1"/>
    </source>
</evidence>
<proteinExistence type="predicted"/>